<dbReference type="EMBL" id="JAGRRH010000006">
    <property type="protein sequence ID" value="KAG7369200.1"/>
    <property type="molecule type" value="Genomic_DNA"/>
</dbReference>
<dbReference type="OrthoDB" id="4850648at2759"/>
<organism evidence="1 2">
    <name type="scientific">Nitzschia inconspicua</name>
    <dbReference type="NCBI Taxonomy" id="303405"/>
    <lineage>
        <taxon>Eukaryota</taxon>
        <taxon>Sar</taxon>
        <taxon>Stramenopiles</taxon>
        <taxon>Ochrophyta</taxon>
        <taxon>Bacillariophyta</taxon>
        <taxon>Bacillariophyceae</taxon>
        <taxon>Bacillariophycidae</taxon>
        <taxon>Bacillariales</taxon>
        <taxon>Bacillariaceae</taxon>
        <taxon>Nitzschia</taxon>
    </lineage>
</organism>
<gene>
    <name evidence="1" type="ORF">IV203_031943</name>
</gene>
<dbReference type="PANTHER" id="PTHR37827:SF1">
    <property type="entry name" value="HNH DOMAIN-CONTAINING PROTEIN"/>
    <property type="match status" value="1"/>
</dbReference>
<reference evidence="1" key="1">
    <citation type="journal article" date="2021" name="Sci. Rep.">
        <title>Diploid genomic architecture of Nitzschia inconspicua, an elite biomass production diatom.</title>
        <authorList>
            <person name="Oliver A."/>
            <person name="Podell S."/>
            <person name="Pinowska A."/>
            <person name="Traller J.C."/>
            <person name="Smith S.R."/>
            <person name="McClure R."/>
            <person name="Beliaev A."/>
            <person name="Bohutskyi P."/>
            <person name="Hill E.A."/>
            <person name="Rabines A."/>
            <person name="Zheng H."/>
            <person name="Allen L.Z."/>
            <person name="Kuo A."/>
            <person name="Grigoriev I.V."/>
            <person name="Allen A.E."/>
            <person name="Hazlebeck D."/>
            <person name="Allen E.E."/>
        </authorList>
    </citation>
    <scope>NUCLEOTIDE SEQUENCE</scope>
    <source>
        <strain evidence="1">Hildebrandi</strain>
    </source>
</reference>
<evidence type="ECO:0000313" key="1">
    <source>
        <dbReference type="EMBL" id="KAG7369200.1"/>
    </source>
</evidence>
<reference evidence="1" key="2">
    <citation type="submission" date="2021-04" db="EMBL/GenBank/DDBJ databases">
        <authorList>
            <person name="Podell S."/>
        </authorList>
    </citation>
    <scope>NUCLEOTIDE SEQUENCE</scope>
    <source>
        <strain evidence="1">Hildebrandi</strain>
    </source>
</reference>
<name>A0A9K3LVA7_9STRA</name>
<sequence>MDSFDNNNLTSSIDLWAELAQLLMEFGFCSDIDEARVIAEVVLDNRDQMMIEMNSKMGPYQIDSDSELSSRLVENVGVEEEEANVLVRKLMGTIQGTINKDDPSLKKEEIVNDVSIDDEQSDDIEYLQDGECELCDRFIKLTKHHLIPRETWSRIQPKLLHAAEAKEKGEIEKAVFVLGPGLCDVLEKLSTERSTIKRLLRETCDICRQCHSAIHRTHTNLELALNYNTLPKLLEDENIRKFCLWASKQRPGKHKR</sequence>
<comment type="caution">
    <text evidence="1">The sequence shown here is derived from an EMBL/GenBank/DDBJ whole genome shotgun (WGS) entry which is preliminary data.</text>
</comment>
<proteinExistence type="predicted"/>
<dbReference type="Proteomes" id="UP000693970">
    <property type="component" value="Unassembled WGS sequence"/>
</dbReference>
<dbReference type="PANTHER" id="PTHR37827">
    <property type="entry name" value="TUDOR DOMAIN-CONTAINING PROTEIN"/>
    <property type="match status" value="1"/>
</dbReference>
<evidence type="ECO:0000313" key="2">
    <source>
        <dbReference type="Proteomes" id="UP000693970"/>
    </source>
</evidence>
<dbReference type="AlphaFoldDB" id="A0A9K3LVA7"/>
<accession>A0A9K3LVA7</accession>
<protein>
    <submittedName>
        <fullName evidence="1">Uncharacterized protein</fullName>
    </submittedName>
</protein>
<keyword evidence="2" id="KW-1185">Reference proteome</keyword>